<keyword evidence="10" id="KW-0812">Transmembrane</keyword>
<dbReference type="Proteomes" id="UP000000249">
    <property type="component" value="Chromosome 1"/>
</dbReference>
<evidence type="ECO:0000259" key="11">
    <source>
        <dbReference type="PROSITE" id="PS50109"/>
    </source>
</evidence>
<comment type="subcellular location">
    <subcellularLocation>
        <location evidence="2">Cell membrane</location>
        <topology evidence="2">Multi-pass membrane protein</topology>
    </subcellularLocation>
</comment>
<dbReference type="AlphaFoldDB" id="A0A0H3AHM3"/>
<keyword evidence="10" id="KW-1133">Transmembrane helix</keyword>
<sequence length="440" mass="50210">MRRIYIESLVSLIVLFFGSLVSYSFIVYELDTDYDYVLEDYQAEALQTLLSQIRQLDSPESAKTALRGYAEHIHKTVDLLPLTELPPEVQQHFSSEAAHSPIFHDDDRNLWLQLDSNEQIYLLKPDSHSPVYQAIDRADNLLFVFMLGGFALYCMFLIWFLSRRLRELERVTHDFANGNLQARASTKSSKSVGKLNHSFNMMADKISHLILSNKALTNAIAHDLRTPIFRIQWQAEVLAESQLNAKQQQQVASIIEDTEEMETMVDELLYYAKLEHPESDIQSQYLEVNQWLADFIDEQSHKSSLQIQYLPSLQPLMLDADPQLLTRALVNLIRNAEKYAGDRLLIEASTVDAKLCIAIHDNGPGIEEQHWPHIFDAFYSTDSSRNKAQSGFGLGLAIVKQIMARHQGEVTLTKSPLGGACFSLWLPLYPNKLELPVNKQ</sequence>
<organism evidence="13 14">
    <name type="scientific">Vibrio cholerae serotype O1 (strain ATCC 39541 / Classical Ogawa 395 / O395)</name>
    <dbReference type="NCBI Taxonomy" id="345073"/>
    <lineage>
        <taxon>Bacteria</taxon>
        <taxon>Pseudomonadati</taxon>
        <taxon>Pseudomonadota</taxon>
        <taxon>Gammaproteobacteria</taxon>
        <taxon>Vibrionales</taxon>
        <taxon>Vibrionaceae</taxon>
        <taxon>Vibrio</taxon>
    </lineage>
</organism>
<evidence type="ECO:0000256" key="5">
    <source>
        <dbReference type="ARBA" id="ARBA00022553"/>
    </source>
</evidence>
<dbReference type="eggNOG" id="COG2205">
    <property type="taxonomic scope" value="Bacteria"/>
</dbReference>
<keyword evidence="10" id="KW-0472">Membrane</keyword>
<dbReference type="InterPro" id="IPR050980">
    <property type="entry name" value="2C_sensor_his_kinase"/>
</dbReference>
<evidence type="ECO:0000256" key="8">
    <source>
        <dbReference type="ARBA" id="ARBA00022777"/>
    </source>
</evidence>
<comment type="catalytic activity">
    <reaction evidence="1">
        <text>ATP + protein L-histidine = ADP + protein N-phospho-L-histidine.</text>
        <dbReference type="EC" id="2.7.13.3"/>
    </reaction>
</comment>
<keyword evidence="6 13" id="KW-0808">Transferase</keyword>
<evidence type="ECO:0000313" key="13">
    <source>
        <dbReference type="EMBL" id="ABQ20520.1"/>
    </source>
</evidence>
<dbReference type="SUPFAM" id="SSF158472">
    <property type="entry name" value="HAMP domain-like"/>
    <property type="match status" value="1"/>
</dbReference>
<dbReference type="GO" id="GO:0005886">
    <property type="term" value="C:plasma membrane"/>
    <property type="evidence" value="ECO:0007669"/>
    <property type="project" value="UniProtKB-SubCell"/>
</dbReference>
<dbReference type="SMART" id="SM00388">
    <property type="entry name" value="HisKA"/>
    <property type="match status" value="1"/>
</dbReference>
<dbReference type="PATRIC" id="fig|345073.21.peg.1396"/>
<dbReference type="EMBL" id="CP000627">
    <property type="protein sequence ID" value="ABQ20520.1"/>
    <property type="molecule type" value="Genomic_DNA"/>
</dbReference>
<dbReference type="PANTHER" id="PTHR44936:SF10">
    <property type="entry name" value="SENSOR PROTEIN RSTB"/>
    <property type="match status" value="1"/>
</dbReference>
<dbReference type="InterPro" id="IPR003661">
    <property type="entry name" value="HisK_dim/P_dom"/>
</dbReference>
<evidence type="ECO:0000256" key="1">
    <source>
        <dbReference type="ARBA" id="ARBA00000085"/>
    </source>
</evidence>
<dbReference type="EC" id="2.7.13.3" evidence="3"/>
<proteinExistence type="predicted"/>
<dbReference type="Pfam" id="PF00512">
    <property type="entry name" value="HisKA"/>
    <property type="match status" value="1"/>
</dbReference>
<dbReference type="SMR" id="A0A0H3AHM3"/>
<feature type="domain" description="Histidine kinase" evidence="11">
    <location>
        <begin position="219"/>
        <end position="430"/>
    </location>
</feature>
<keyword evidence="4" id="KW-1003">Cell membrane</keyword>
<protein>
    <recommendedName>
        <fullName evidence="3">histidine kinase</fullName>
        <ecNumber evidence="3">2.7.13.3</ecNumber>
    </recommendedName>
</protein>
<dbReference type="PROSITE" id="PS50109">
    <property type="entry name" value="HIS_KIN"/>
    <property type="match status" value="1"/>
</dbReference>
<dbReference type="Pfam" id="PF00672">
    <property type="entry name" value="HAMP"/>
    <property type="match status" value="1"/>
</dbReference>
<dbReference type="KEGG" id="vcr:VC395_1438"/>
<dbReference type="InterPro" id="IPR005467">
    <property type="entry name" value="His_kinase_dom"/>
</dbReference>
<feature type="transmembrane region" description="Helical" evidence="10">
    <location>
        <begin position="141"/>
        <end position="161"/>
    </location>
</feature>
<feature type="domain" description="HAMP" evidence="12">
    <location>
        <begin position="159"/>
        <end position="211"/>
    </location>
</feature>
<dbReference type="Gene3D" id="3.30.565.10">
    <property type="entry name" value="Histidine kinase-like ATPase, C-terminal domain"/>
    <property type="match status" value="1"/>
</dbReference>
<dbReference type="InterPro" id="IPR003594">
    <property type="entry name" value="HATPase_dom"/>
</dbReference>
<feature type="transmembrane region" description="Helical" evidence="10">
    <location>
        <begin position="9"/>
        <end position="28"/>
    </location>
</feature>
<dbReference type="CDD" id="cd06225">
    <property type="entry name" value="HAMP"/>
    <property type="match status" value="1"/>
</dbReference>
<dbReference type="GO" id="GO:0000155">
    <property type="term" value="F:phosphorelay sensor kinase activity"/>
    <property type="evidence" value="ECO:0007669"/>
    <property type="project" value="InterPro"/>
</dbReference>
<dbReference type="InterPro" id="IPR036097">
    <property type="entry name" value="HisK_dim/P_sf"/>
</dbReference>
<dbReference type="PROSITE" id="PS50885">
    <property type="entry name" value="HAMP"/>
    <property type="match status" value="1"/>
</dbReference>
<dbReference type="SUPFAM" id="SSF47384">
    <property type="entry name" value="Homodimeric domain of signal transducing histidine kinase"/>
    <property type="match status" value="1"/>
</dbReference>
<name>A0A0H3AHM3_VIBC3</name>
<dbReference type="InterPro" id="IPR004358">
    <property type="entry name" value="Sig_transdc_His_kin-like_C"/>
</dbReference>
<dbReference type="InterPro" id="IPR036890">
    <property type="entry name" value="HATPase_C_sf"/>
</dbReference>
<evidence type="ECO:0000259" key="12">
    <source>
        <dbReference type="PROSITE" id="PS50885"/>
    </source>
</evidence>
<evidence type="ECO:0000256" key="9">
    <source>
        <dbReference type="ARBA" id="ARBA00022840"/>
    </source>
</evidence>
<accession>A0A0H3AHM3</accession>
<dbReference type="InterPro" id="IPR003660">
    <property type="entry name" value="HAMP_dom"/>
</dbReference>
<dbReference type="Pfam" id="PF02518">
    <property type="entry name" value="HATPase_c"/>
    <property type="match status" value="1"/>
</dbReference>
<dbReference type="KEGG" id="vco:VC0395_A0937"/>
<dbReference type="SUPFAM" id="SSF55874">
    <property type="entry name" value="ATPase domain of HSP90 chaperone/DNA topoisomerase II/histidine kinase"/>
    <property type="match status" value="1"/>
</dbReference>
<evidence type="ECO:0000256" key="10">
    <source>
        <dbReference type="SAM" id="Phobius"/>
    </source>
</evidence>
<reference evidence="13 14" key="1">
    <citation type="submission" date="2007-03" db="EMBL/GenBank/DDBJ databases">
        <authorList>
            <person name="Heidelberg J."/>
        </authorList>
    </citation>
    <scope>NUCLEOTIDE SEQUENCE [LARGE SCALE GENOMIC DNA]</scope>
    <source>
        <strain evidence="14">ATCC 39541 / Classical Ogawa 395 / O395</strain>
    </source>
</reference>
<keyword evidence="9" id="KW-0067">ATP-binding</keyword>
<keyword evidence="8 13" id="KW-0418">Kinase</keyword>
<dbReference type="PANTHER" id="PTHR44936">
    <property type="entry name" value="SENSOR PROTEIN CREC"/>
    <property type="match status" value="1"/>
</dbReference>
<keyword evidence="7" id="KW-0547">Nucleotide-binding</keyword>
<dbReference type="OrthoDB" id="9804645at2"/>
<dbReference type="Gene3D" id="6.10.340.10">
    <property type="match status" value="1"/>
</dbReference>
<evidence type="ECO:0000256" key="4">
    <source>
        <dbReference type="ARBA" id="ARBA00022475"/>
    </source>
</evidence>
<evidence type="ECO:0000256" key="2">
    <source>
        <dbReference type="ARBA" id="ARBA00004651"/>
    </source>
</evidence>
<dbReference type="SMART" id="SM00387">
    <property type="entry name" value="HATPase_c"/>
    <property type="match status" value="1"/>
</dbReference>
<dbReference type="GO" id="GO:0005524">
    <property type="term" value="F:ATP binding"/>
    <property type="evidence" value="ECO:0007669"/>
    <property type="project" value="UniProtKB-KW"/>
</dbReference>
<dbReference type="Gene3D" id="1.10.287.130">
    <property type="match status" value="1"/>
</dbReference>
<evidence type="ECO:0000313" key="14">
    <source>
        <dbReference type="Proteomes" id="UP000000249"/>
    </source>
</evidence>
<evidence type="ECO:0000256" key="7">
    <source>
        <dbReference type="ARBA" id="ARBA00022741"/>
    </source>
</evidence>
<dbReference type="CDD" id="cd00082">
    <property type="entry name" value="HisKA"/>
    <property type="match status" value="1"/>
</dbReference>
<keyword evidence="5" id="KW-0597">Phosphoprotein</keyword>
<dbReference type="CDD" id="cd00075">
    <property type="entry name" value="HATPase"/>
    <property type="match status" value="1"/>
</dbReference>
<evidence type="ECO:0000256" key="3">
    <source>
        <dbReference type="ARBA" id="ARBA00012438"/>
    </source>
</evidence>
<dbReference type="RefSeq" id="WP_001252949.1">
    <property type="nucleotide sequence ID" value="NC_009457.1"/>
</dbReference>
<dbReference type="PRINTS" id="PR00344">
    <property type="entry name" value="BCTRLSENSOR"/>
</dbReference>
<dbReference type="SMART" id="SM00304">
    <property type="entry name" value="HAMP"/>
    <property type="match status" value="1"/>
</dbReference>
<gene>
    <name evidence="13" type="ordered locus">VC0395_A0937</name>
</gene>
<evidence type="ECO:0000256" key="6">
    <source>
        <dbReference type="ARBA" id="ARBA00022679"/>
    </source>
</evidence>